<gene>
    <name evidence="6" type="ordered locus">FRAAL6657</name>
</gene>
<keyword evidence="7" id="KW-1185">Reference proteome</keyword>
<evidence type="ECO:0000256" key="1">
    <source>
        <dbReference type="ARBA" id="ARBA00010830"/>
    </source>
</evidence>
<dbReference type="InterPro" id="IPR023346">
    <property type="entry name" value="Lysozyme-like_dom_sf"/>
</dbReference>
<dbReference type="AlphaFoldDB" id="Q0RBA6"/>
<dbReference type="EMBL" id="CT573213">
    <property type="protein sequence ID" value="CAJ65280.1"/>
    <property type="molecule type" value="Genomic_DNA"/>
</dbReference>
<evidence type="ECO:0000313" key="6">
    <source>
        <dbReference type="EMBL" id="CAJ65280.1"/>
    </source>
</evidence>
<dbReference type="GO" id="GO:0008745">
    <property type="term" value="F:N-acetylmuramoyl-L-alanine amidase activity"/>
    <property type="evidence" value="ECO:0007669"/>
    <property type="project" value="UniProtKB-EC"/>
</dbReference>
<dbReference type="InterPro" id="IPR002477">
    <property type="entry name" value="Peptidoglycan-bd-like"/>
</dbReference>
<dbReference type="CDD" id="cd13925">
    <property type="entry name" value="RPF"/>
    <property type="match status" value="1"/>
</dbReference>
<feature type="domain" description="Peptidoglycan binding-like" evidence="4">
    <location>
        <begin position="177"/>
        <end position="229"/>
    </location>
</feature>
<dbReference type="EC" id="3.5.1.28" evidence="6"/>
<dbReference type="STRING" id="326424.FRAAL6657"/>
<dbReference type="SUPFAM" id="SSF47090">
    <property type="entry name" value="PGBD-like"/>
    <property type="match status" value="1"/>
</dbReference>
<dbReference type="InterPro" id="IPR036366">
    <property type="entry name" value="PGBDSf"/>
</dbReference>
<dbReference type="HOGENOM" id="CLU_089927_0_0_11"/>
<dbReference type="Proteomes" id="UP000000657">
    <property type="component" value="Chromosome"/>
</dbReference>
<reference evidence="6 7" key="1">
    <citation type="journal article" date="2007" name="Genome Res.">
        <title>Genome characteristics of facultatively symbiotic Frankia sp. strains reflect host range and host plant biogeography.</title>
        <authorList>
            <person name="Normand P."/>
            <person name="Lapierre P."/>
            <person name="Tisa L.S."/>
            <person name="Gogarten J.P."/>
            <person name="Alloisio N."/>
            <person name="Bagnarol E."/>
            <person name="Bassi C.A."/>
            <person name="Berry A.M."/>
            <person name="Bickhart D.M."/>
            <person name="Choisne N."/>
            <person name="Couloux A."/>
            <person name="Cournoyer B."/>
            <person name="Cruveiller S."/>
            <person name="Daubin V."/>
            <person name="Demange N."/>
            <person name="Francino M.P."/>
            <person name="Goltsman E."/>
            <person name="Huang Y."/>
            <person name="Kopp O.R."/>
            <person name="Labarre L."/>
            <person name="Lapidus A."/>
            <person name="Lavire C."/>
            <person name="Marechal J."/>
            <person name="Martinez M."/>
            <person name="Mastronunzio J.E."/>
            <person name="Mullin B.C."/>
            <person name="Niemann J."/>
            <person name="Pujic P."/>
            <person name="Rawnsley T."/>
            <person name="Rouy Z."/>
            <person name="Schenowitz C."/>
            <person name="Sellstedt A."/>
            <person name="Tavares F."/>
            <person name="Tomkins J.P."/>
            <person name="Vallenet D."/>
            <person name="Valverde C."/>
            <person name="Wall L.G."/>
            <person name="Wang Y."/>
            <person name="Medigue C."/>
            <person name="Benson D.R."/>
        </authorList>
    </citation>
    <scope>NUCLEOTIDE SEQUENCE [LARGE SCALE GENOMIC DNA]</scope>
    <source>
        <strain evidence="7">DSM 45986 / CECT 9034 / ACN14a</strain>
    </source>
</reference>
<dbReference type="InterPro" id="IPR010618">
    <property type="entry name" value="RPF"/>
</dbReference>
<dbReference type="Gene3D" id="1.10.101.10">
    <property type="entry name" value="PGBD-like superfamily/PGBD"/>
    <property type="match status" value="1"/>
</dbReference>
<evidence type="ECO:0000259" key="5">
    <source>
        <dbReference type="Pfam" id="PF06737"/>
    </source>
</evidence>
<feature type="domain" description="Resuscitation-promoting factor core lysozyme-like" evidence="5">
    <location>
        <begin position="51"/>
        <end position="122"/>
    </location>
</feature>
<proteinExistence type="inferred from homology"/>
<organism evidence="6 7">
    <name type="scientific">Frankia alni (strain DSM 45986 / CECT 9034 / ACN14a)</name>
    <dbReference type="NCBI Taxonomy" id="326424"/>
    <lineage>
        <taxon>Bacteria</taxon>
        <taxon>Bacillati</taxon>
        <taxon>Actinomycetota</taxon>
        <taxon>Actinomycetes</taxon>
        <taxon>Frankiales</taxon>
        <taxon>Frankiaceae</taxon>
        <taxon>Frankia</taxon>
    </lineage>
</organism>
<dbReference type="SUPFAM" id="SSF53955">
    <property type="entry name" value="Lysozyme-like"/>
    <property type="match status" value="1"/>
</dbReference>
<dbReference type="Gene3D" id="1.10.530.10">
    <property type="match status" value="1"/>
</dbReference>
<dbReference type="KEGG" id="fal:FRAAL6657"/>
<evidence type="ECO:0000256" key="2">
    <source>
        <dbReference type="ARBA" id="ARBA00022801"/>
    </source>
</evidence>
<dbReference type="InterPro" id="IPR036365">
    <property type="entry name" value="PGBD-like_sf"/>
</dbReference>
<evidence type="ECO:0000256" key="3">
    <source>
        <dbReference type="SAM" id="MobiDB-lite"/>
    </source>
</evidence>
<sequence>MGKDHKHMSDARTSGRQWSAGTRIRARALMVAPVLAAAVGGTLAVSQPAEAASTWAGLRQCESGGDYTTNTGNGYYGAFQFSASTWHSLGYSGLPHEAAPAVQDEAALRLAQRSGFGQWPVCGRGMGADQLAGGSSASGAAQASRSATRAPLTARPAASTTPNFTRNLTAALVGQDRADVRAWQTRMSQLGYPIAVDGHFGPRSAAAARSFQGSHGLAVDGIVGPATWHATFG</sequence>
<dbReference type="Pfam" id="PF01471">
    <property type="entry name" value="PG_binding_1"/>
    <property type="match status" value="1"/>
</dbReference>
<dbReference type="eggNOG" id="COG3409">
    <property type="taxonomic scope" value="Bacteria"/>
</dbReference>
<evidence type="ECO:0000259" key="4">
    <source>
        <dbReference type="Pfam" id="PF01471"/>
    </source>
</evidence>
<comment type="similarity">
    <text evidence="1">Belongs to the transglycosylase family. Rpf subfamily.</text>
</comment>
<dbReference type="Pfam" id="PF06737">
    <property type="entry name" value="Transglycosylas"/>
    <property type="match status" value="1"/>
</dbReference>
<protein>
    <submittedName>
        <fullName evidence="6">N-acetylmuramoyl-L-alanine amidase (Autolysin)</fullName>
        <ecNumber evidence="6">3.5.1.28</ecNumber>
    </submittedName>
</protein>
<feature type="region of interest" description="Disordered" evidence="3">
    <location>
        <begin position="133"/>
        <end position="161"/>
    </location>
</feature>
<name>Q0RBA6_FRAAA</name>
<evidence type="ECO:0000313" key="7">
    <source>
        <dbReference type="Proteomes" id="UP000000657"/>
    </source>
</evidence>
<dbReference type="CAZy" id="GH23">
    <property type="family name" value="Glycoside Hydrolase Family 23"/>
</dbReference>
<keyword evidence="2 6" id="KW-0378">Hydrolase</keyword>
<accession>Q0RBA6</accession>